<protein>
    <submittedName>
        <fullName evidence="2">Uncharacterized protein</fullName>
    </submittedName>
</protein>
<dbReference type="EMBL" id="BMTZ01000001">
    <property type="protein sequence ID" value="GGT36230.1"/>
    <property type="molecule type" value="Genomic_DNA"/>
</dbReference>
<dbReference type="Proteomes" id="UP000629911">
    <property type="component" value="Unassembled WGS sequence"/>
</dbReference>
<evidence type="ECO:0000256" key="1">
    <source>
        <dbReference type="SAM" id="MobiDB-lite"/>
    </source>
</evidence>
<evidence type="ECO:0000313" key="2">
    <source>
        <dbReference type="EMBL" id="GGT36230.1"/>
    </source>
</evidence>
<gene>
    <name evidence="2" type="ORF">GCM10010287_06140</name>
</gene>
<name>A0ABQ2TU87_9ACTN</name>
<keyword evidence="3" id="KW-1185">Reference proteome</keyword>
<accession>A0ABQ2TU87</accession>
<feature type="region of interest" description="Disordered" evidence="1">
    <location>
        <begin position="1"/>
        <end position="24"/>
    </location>
</feature>
<reference evidence="3" key="1">
    <citation type="journal article" date="2019" name="Int. J. Syst. Evol. Microbiol.">
        <title>The Global Catalogue of Microorganisms (GCM) 10K type strain sequencing project: providing services to taxonomists for standard genome sequencing and annotation.</title>
        <authorList>
            <consortium name="The Broad Institute Genomics Platform"/>
            <consortium name="The Broad Institute Genome Sequencing Center for Infectious Disease"/>
            <person name="Wu L."/>
            <person name="Ma J."/>
        </authorList>
    </citation>
    <scope>NUCLEOTIDE SEQUENCE [LARGE SCALE GENOMIC DNA]</scope>
    <source>
        <strain evidence="3">JCM 4422</strain>
    </source>
</reference>
<comment type="caution">
    <text evidence="2">The sequence shown here is derived from an EMBL/GenBank/DDBJ whole genome shotgun (WGS) entry which is preliminary data.</text>
</comment>
<proteinExistence type="predicted"/>
<feature type="region of interest" description="Disordered" evidence="1">
    <location>
        <begin position="73"/>
        <end position="98"/>
    </location>
</feature>
<evidence type="ECO:0000313" key="3">
    <source>
        <dbReference type="Proteomes" id="UP000629911"/>
    </source>
</evidence>
<organism evidence="2 3">
    <name type="scientific">Streptomyces variabilis</name>
    <dbReference type="NCBI Taxonomy" id="67372"/>
    <lineage>
        <taxon>Bacteria</taxon>
        <taxon>Bacillati</taxon>
        <taxon>Actinomycetota</taxon>
        <taxon>Actinomycetes</taxon>
        <taxon>Kitasatosporales</taxon>
        <taxon>Streptomycetaceae</taxon>
        <taxon>Streptomyces</taxon>
        <taxon>Streptomyces griseoincarnatus group</taxon>
    </lineage>
</organism>
<sequence length="119" mass="12803">MLTSVGRIPAVRGQQADLDGAAAERRRADRQVHLALRDLRDRHDLGAASPRLALRRTRIGGICAGRGDERRCRRYEGEDQDGEDETYTGSESDCGGHGGSLRCCSSLRWGAAGRGAGVP</sequence>